<protein>
    <submittedName>
        <fullName evidence="2">Uncharacterized protein</fullName>
    </submittedName>
</protein>
<comment type="caution">
    <text evidence="2">The sequence shown here is derived from an EMBL/GenBank/DDBJ whole genome shotgun (WGS) entry which is preliminary data.</text>
</comment>
<feature type="signal peptide" evidence="1">
    <location>
        <begin position="1"/>
        <end position="33"/>
    </location>
</feature>
<reference evidence="2 3" key="1">
    <citation type="submission" date="2019-04" db="EMBL/GenBank/DDBJ databases">
        <title>Draft Whole-Genome sequence of the purple photosynthetic bacterium Rhodobacter capsulatus SP108 with an indigenous class A beta-lactamase.</title>
        <authorList>
            <person name="Robertson S."/>
            <person name="Meyer T.E."/>
            <person name="Kyndt J.A."/>
        </authorList>
    </citation>
    <scope>NUCLEOTIDE SEQUENCE [LARGE SCALE GENOMIC DNA]</scope>
    <source>
        <strain evidence="2 3">SP108</strain>
    </source>
</reference>
<evidence type="ECO:0000313" key="2">
    <source>
        <dbReference type="EMBL" id="TKD21720.1"/>
    </source>
</evidence>
<name>A0A4U1JRV7_RHOCA</name>
<sequence length="60" mass="5797">MSSPQNRPAVVARKSLAILAVLVLSAAATRAEALVIGAGGGVGSCRSAGADHAAPTCPRA</sequence>
<proteinExistence type="predicted"/>
<evidence type="ECO:0000313" key="3">
    <source>
        <dbReference type="Proteomes" id="UP000310597"/>
    </source>
</evidence>
<accession>A0A4U1JRV7</accession>
<feature type="chain" id="PRO_5020642757" evidence="1">
    <location>
        <begin position="34"/>
        <end position="60"/>
    </location>
</feature>
<organism evidence="2 3">
    <name type="scientific">Rhodobacter capsulatus</name>
    <name type="common">Rhodopseudomonas capsulata</name>
    <dbReference type="NCBI Taxonomy" id="1061"/>
    <lineage>
        <taxon>Bacteria</taxon>
        <taxon>Pseudomonadati</taxon>
        <taxon>Pseudomonadota</taxon>
        <taxon>Alphaproteobacteria</taxon>
        <taxon>Rhodobacterales</taxon>
        <taxon>Rhodobacter group</taxon>
        <taxon>Rhodobacter</taxon>
    </lineage>
</organism>
<gene>
    <name evidence="2" type="ORF">FBT96_08220</name>
</gene>
<dbReference type="Proteomes" id="UP000310597">
    <property type="component" value="Unassembled WGS sequence"/>
</dbReference>
<keyword evidence="1" id="KW-0732">Signal</keyword>
<evidence type="ECO:0000256" key="1">
    <source>
        <dbReference type="SAM" id="SignalP"/>
    </source>
</evidence>
<dbReference type="AlphaFoldDB" id="A0A4U1JRV7"/>
<dbReference type="EMBL" id="SWJZ01000026">
    <property type="protein sequence ID" value="TKD21720.1"/>
    <property type="molecule type" value="Genomic_DNA"/>
</dbReference>